<protein>
    <recommendedName>
        <fullName evidence="4">NmrA family transcriptional regulator</fullName>
    </recommendedName>
</protein>
<dbReference type="Gene3D" id="3.40.50.720">
    <property type="entry name" value="NAD(P)-binding Rossmann-like Domain"/>
    <property type="match status" value="1"/>
</dbReference>
<evidence type="ECO:0000313" key="2">
    <source>
        <dbReference type="EMBL" id="TKA02125.1"/>
    </source>
</evidence>
<accession>A0A4U0SP33</accession>
<dbReference type="EMBL" id="SUMC01000064">
    <property type="protein sequence ID" value="TKA02125.1"/>
    <property type="molecule type" value="Genomic_DNA"/>
</dbReference>
<comment type="caution">
    <text evidence="2">The sequence shown here is derived from an EMBL/GenBank/DDBJ whole genome shotgun (WGS) entry which is preliminary data.</text>
</comment>
<evidence type="ECO:0000313" key="3">
    <source>
        <dbReference type="Proteomes" id="UP000305778"/>
    </source>
</evidence>
<evidence type="ECO:0008006" key="4">
    <source>
        <dbReference type="Google" id="ProtNLM"/>
    </source>
</evidence>
<feature type="compositionally biased region" description="Low complexity" evidence="1">
    <location>
        <begin position="1"/>
        <end position="20"/>
    </location>
</feature>
<reference evidence="2 3" key="1">
    <citation type="submission" date="2019-04" db="EMBL/GenBank/DDBJ databases">
        <title>Streptomyces oryziradicis sp. nov., a novel actinomycete isolated from rhizosphere soil of rice (Oryza sativa L.).</title>
        <authorList>
            <person name="Li C."/>
        </authorList>
    </citation>
    <scope>NUCLEOTIDE SEQUENCE [LARGE SCALE GENOMIC DNA]</scope>
    <source>
        <strain evidence="2 3">NEAU-C40</strain>
    </source>
</reference>
<proteinExistence type="predicted"/>
<evidence type="ECO:0000256" key="1">
    <source>
        <dbReference type="SAM" id="MobiDB-lite"/>
    </source>
</evidence>
<sequence>MTSTTTARVPTTPASTTTTALVSGGTGARGTRVVHALAAWPGGTTVRMLTRIPASARARALA</sequence>
<dbReference type="SUPFAM" id="SSF51735">
    <property type="entry name" value="NAD(P)-binding Rossmann-fold domains"/>
    <property type="match status" value="1"/>
</dbReference>
<dbReference type="Proteomes" id="UP000305778">
    <property type="component" value="Unassembled WGS sequence"/>
</dbReference>
<gene>
    <name evidence="2" type="ORF">FCI23_38955</name>
</gene>
<dbReference type="InterPro" id="IPR036291">
    <property type="entry name" value="NAD(P)-bd_dom_sf"/>
</dbReference>
<name>A0A4U0SP33_9ACTN</name>
<dbReference type="AlphaFoldDB" id="A0A4U0SP33"/>
<organism evidence="2 3">
    <name type="scientific">Actinacidiphila oryziradicis</name>
    <dbReference type="NCBI Taxonomy" id="2571141"/>
    <lineage>
        <taxon>Bacteria</taxon>
        <taxon>Bacillati</taxon>
        <taxon>Actinomycetota</taxon>
        <taxon>Actinomycetes</taxon>
        <taxon>Kitasatosporales</taxon>
        <taxon>Streptomycetaceae</taxon>
        <taxon>Actinacidiphila</taxon>
    </lineage>
</organism>
<keyword evidence="3" id="KW-1185">Reference proteome</keyword>
<feature type="region of interest" description="Disordered" evidence="1">
    <location>
        <begin position="1"/>
        <end position="27"/>
    </location>
</feature>